<evidence type="ECO:0000259" key="2">
    <source>
        <dbReference type="Pfam" id="PF02517"/>
    </source>
</evidence>
<feature type="domain" description="CAAX prenyl protease 2/Lysostaphin resistance protein A-like" evidence="2">
    <location>
        <begin position="129"/>
        <end position="237"/>
    </location>
</feature>
<name>A0ABV5T565_9MICO</name>
<feature type="transmembrane region" description="Helical" evidence="1">
    <location>
        <begin position="49"/>
        <end position="72"/>
    </location>
</feature>
<dbReference type="RefSeq" id="WP_344711852.1">
    <property type="nucleotide sequence ID" value="NZ_BAAAWH010000001.1"/>
</dbReference>
<feature type="transmembrane region" description="Helical" evidence="1">
    <location>
        <begin position="169"/>
        <end position="193"/>
    </location>
</feature>
<proteinExistence type="predicted"/>
<accession>A0ABV5T565</accession>
<feature type="transmembrane region" description="Helical" evidence="1">
    <location>
        <begin position="199"/>
        <end position="217"/>
    </location>
</feature>
<reference evidence="3 4" key="1">
    <citation type="submission" date="2024-09" db="EMBL/GenBank/DDBJ databases">
        <authorList>
            <person name="Sun Q."/>
            <person name="Mori K."/>
        </authorList>
    </citation>
    <scope>NUCLEOTIDE SEQUENCE [LARGE SCALE GENOMIC DNA]</scope>
    <source>
        <strain evidence="3 4">JCM 1342</strain>
    </source>
</reference>
<feature type="transmembrane region" description="Helical" evidence="1">
    <location>
        <begin position="16"/>
        <end position="37"/>
    </location>
</feature>
<dbReference type="Proteomes" id="UP001589611">
    <property type="component" value="Unassembled WGS sequence"/>
</dbReference>
<keyword evidence="4" id="KW-1185">Reference proteome</keyword>
<evidence type="ECO:0000313" key="4">
    <source>
        <dbReference type="Proteomes" id="UP001589611"/>
    </source>
</evidence>
<protein>
    <submittedName>
        <fullName evidence="3">Lysostaphin resistance A-like protein</fullName>
    </submittedName>
</protein>
<organism evidence="3 4">
    <name type="scientific">Microbacterium terregens</name>
    <dbReference type="NCBI Taxonomy" id="69363"/>
    <lineage>
        <taxon>Bacteria</taxon>
        <taxon>Bacillati</taxon>
        <taxon>Actinomycetota</taxon>
        <taxon>Actinomycetes</taxon>
        <taxon>Micrococcales</taxon>
        <taxon>Microbacteriaceae</taxon>
        <taxon>Microbacterium</taxon>
    </lineage>
</organism>
<dbReference type="InterPro" id="IPR003675">
    <property type="entry name" value="Rce1/LyrA-like_dom"/>
</dbReference>
<keyword evidence="1" id="KW-0472">Membrane</keyword>
<evidence type="ECO:0000313" key="3">
    <source>
        <dbReference type="EMBL" id="MFB9647076.1"/>
    </source>
</evidence>
<feature type="transmembrane region" description="Helical" evidence="1">
    <location>
        <begin position="224"/>
        <end position="243"/>
    </location>
</feature>
<dbReference type="Pfam" id="PF02517">
    <property type="entry name" value="Rce1-like"/>
    <property type="match status" value="1"/>
</dbReference>
<evidence type="ECO:0000256" key="1">
    <source>
        <dbReference type="SAM" id="Phobius"/>
    </source>
</evidence>
<sequence length="244" mass="25109">MPEPSGSSARAYSRPGLALVFAALGFVGTLLLLTVYLSLRARWGALPEWLLSVLDLVLISLPMVVAVIGAGIAASRMGIARATGIRSWRWMDLAYGLGVGLVVRAIVELVAPTFGTLGGPFGQPALATTVVLVIGAVLISPFVEEWFFRGLLLRALMDAMSGARVSRIVGGPGVASVIAIVVSTCAFASLHFMPWGSNIALSLAIGTFGVGLGCGILTVITGRLGAALIAHASFNAIGVVLLLA</sequence>
<feature type="transmembrane region" description="Helical" evidence="1">
    <location>
        <begin position="126"/>
        <end position="148"/>
    </location>
</feature>
<keyword evidence="1" id="KW-1133">Transmembrane helix</keyword>
<feature type="transmembrane region" description="Helical" evidence="1">
    <location>
        <begin position="93"/>
        <end position="114"/>
    </location>
</feature>
<dbReference type="EMBL" id="JBHMBE010000005">
    <property type="protein sequence ID" value="MFB9647076.1"/>
    <property type="molecule type" value="Genomic_DNA"/>
</dbReference>
<keyword evidence="1" id="KW-0812">Transmembrane</keyword>
<comment type="caution">
    <text evidence="3">The sequence shown here is derived from an EMBL/GenBank/DDBJ whole genome shotgun (WGS) entry which is preliminary data.</text>
</comment>
<gene>
    <name evidence="3" type="ORF">ACFFPJ_14865</name>
</gene>